<evidence type="ECO:0008006" key="3">
    <source>
        <dbReference type="Google" id="ProtNLM"/>
    </source>
</evidence>
<keyword evidence="2" id="KW-1185">Reference proteome</keyword>
<dbReference type="RefSeq" id="WP_087102525.1">
    <property type="nucleotide sequence ID" value="NZ_FWFG01000027.1"/>
</dbReference>
<dbReference type="EMBL" id="FWFG01000027">
    <property type="protein sequence ID" value="SLM89106.1"/>
    <property type="molecule type" value="Genomic_DNA"/>
</dbReference>
<reference evidence="1 2" key="1">
    <citation type="submission" date="2017-02" db="EMBL/GenBank/DDBJ databases">
        <authorList>
            <person name="Peterson S.W."/>
        </authorList>
    </citation>
    <scope>NUCLEOTIDE SEQUENCE [LARGE SCALE GENOMIC DNA]</scope>
    <source>
        <strain evidence="1 2">CIP104813</strain>
    </source>
</reference>
<dbReference type="AlphaFoldDB" id="A0A1X6WUN5"/>
<dbReference type="Proteomes" id="UP000195981">
    <property type="component" value="Unassembled WGS sequence"/>
</dbReference>
<name>A0A1X6WUN5_9MICO</name>
<sequence length="185" mass="18858">MADRLRSAGPADREELSAHARDARFATMGFGRGYACEDVDLFLNGVVVGIAEAVSPAAEAGAGVGSAAEPAAFAESFPEVDAAGPPVVDETPTSRVAAILDEAFPAPIGEDDYEVADIEAVVAEVRTALAGGREEADRCVAALAALTAARPRQAAPGIGGWDRERVDAALIAVAEQLRSGAERAG</sequence>
<accession>A0A1X6WUN5</accession>
<gene>
    <name evidence="1" type="ORF">FM110_03000</name>
</gene>
<protein>
    <recommendedName>
        <fullName evidence="3">DivIVA domain-containing protein</fullName>
    </recommendedName>
</protein>
<evidence type="ECO:0000313" key="1">
    <source>
        <dbReference type="EMBL" id="SLM89106.1"/>
    </source>
</evidence>
<organism evidence="1 2">
    <name type="scientific">Brachybacterium nesterenkovii</name>
    <dbReference type="NCBI Taxonomy" id="47847"/>
    <lineage>
        <taxon>Bacteria</taxon>
        <taxon>Bacillati</taxon>
        <taxon>Actinomycetota</taxon>
        <taxon>Actinomycetes</taxon>
        <taxon>Micrococcales</taxon>
        <taxon>Dermabacteraceae</taxon>
        <taxon>Brachybacterium</taxon>
    </lineage>
</organism>
<evidence type="ECO:0000313" key="2">
    <source>
        <dbReference type="Proteomes" id="UP000195981"/>
    </source>
</evidence>
<proteinExistence type="predicted"/>